<dbReference type="RefSeq" id="WP_407326612.1">
    <property type="nucleotide sequence ID" value="NZ_CP136865.1"/>
</dbReference>
<dbReference type="Gene3D" id="3.30.70.2970">
    <property type="entry name" value="Protein of unknown function (DUF541), domain 2"/>
    <property type="match status" value="1"/>
</dbReference>
<feature type="chain" id="PRO_5046252127" evidence="1">
    <location>
        <begin position="29"/>
        <end position="242"/>
    </location>
</feature>
<gene>
    <name evidence="2" type="ORF">R0137_11770</name>
</gene>
<accession>A0ABZ0I9W9</accession>
<dbReference type="Pfam" id="PF04402">
    <property type="entry name" value="SIMPL"/>
    <property type="match status" value="1"/>
</dbReference>
<dbReference type="InterPro" id="IPR052022">
    <property type="entry name" value="26kDa_periplasmic_antigen"/>
</dbReference>
<organism evidence="2 3">
    <name type="scientific">Congregibacter brevis</name>
    <dbReference type="NCBI Taxonomy" id="3081201"/>
    <lineage>
        <taxon>Bacteria</taxon>
        <taxon>Pseudomonadati</taxon>
        <taxon>Pseudomonadota</taxon>
        <taxon>Gammaproteobacteria</taxon>
        <taxon>Cellvibrionales</taxon>
        <taxon>Halieaceae</taxon>
        <taxon>Congregibacter</taxon>
    </lineage>
</organism>
<proteinExistence type="predicted"/>
<dbReference type="EMBL" id="CP136865">
    <property type="protein sequence ID" value="WOJ95920.1"/>
    <property type="molecule type" value="Genomic_DNA"/>
</dbReference>
<reference evidence="2 3" key="1">
    <citation type="submission" date="2023-10" db="EMBL/GenBank/DDBJ databases">
        <title>Two novel species belonging to the OM43/NOR5 clade.</title>
        <authorList>
            <person name="Park M."/>
        </authorList>
    </citation>
    <scope>NUCLEOTIDE SEQUENCE [LARGE SCALE GENOMIC DNA]</scope>
    <source>
        <strain evidence="2 3">IMCC45268</strain>
    </source>
</reference>
<evidence type="ECO:0000256" key="1">
    <source>
        <dbReference type="SAM" id="SignalP"/>
    </source>
</evidence>
<dbReference type="PANTHER" id="PTHR34387:SF1">
    <property type="entry name" value="PERIPLASMIC IMMUNOGENIC PROTEIN"/>
    <property type="match status" value="1"/>
</dbReference>
<dbReference type="Proteomes" id="UP001626549">
    <property type="component" value="Chromosome"/>
</dbReference>
<keyword evidence="1" id="KW-0732">Signal</keyword>
<evidence type="ECO:0000313" key="2">
    <source>
        <dbReference type="EMBL" id="WOJ95920.1"/>
    </source>
</evidence>
<dbReference type="InterPro" id="IPR007497">
    <property type="entry name" value="SIMPL/DUF541"/>
</dbReference>
<name>A0ABZ0I9W9_9GAMM</name>
<evidence type="ECO:0000313" key="3">
    <source>
        <dbReference type="Proteomes" id="UP001626549"/>
    </source>
</evidence>
<sequence length="242" mass="26015">MPKSQFFLASTCATLILSLAAVSNIAHAEDESRHIAVSGKSERRVAPDMAHLQLDVVTENADAASARREADAITGRALAVLREAGLADADIDSTGLSISPQFRWLKDERKQELTGYRVSRSIEVRLLNLEALGELVTTLTDTGINRMQAPRLGLQDEEALYQELLAAAAENARERADVIAAALGETRGPVISINTERVSTPRPMRAERMMMAADAAAPAPSESYSAGHLSYSVNVNAAFSLN</sequence>
<protein>
    <submittedName>
        <fullName evidence="2">SIMPL domain-containing protein</fullName>
    </submittedName>
</protein>
<dbReference type="PANTHER" id="PTHR34387">
    <property type="entry name" value="SLR1258 PROTEIN"/>
    <property type="match status" value="1"/>
</dbReference>
<feature type="signal peptide" evidence="1">
    <location>
        <begin position="1"/>
        <end position="28"/>
    </location>
</feature>
<dbReference type="Gene3D" id="3.30.110.170">
    <property type="entry name" value="Protein of unknown function (DUF541), domain 1"/>
    <property type="match status" value="1"/>
</dbReference>
<keyword evidence="3" id="KW-1185">Reference proteome</keyword>